<evidence type="ECO:0000313" key="2">
    <source>
        <dbReference type="Proteomes" id="UP000824540"/>
    </source>
</evidence>
<evidence type="ECO:0000313" key="1">
    <source>
        <dbReference type="EMBL" id="KAG9335049.1"/>
    </source>
</evidence>
<name>A0A8T2N3N4_9TELE</name>
<dbReference type="EMBL" id="JAFBMS010000130">
    <property type="protein sequence ID" value="KAG9335049.1"/>
    <property type="molecule type" value="Genomic_DNA"/>
</dbReference>
<gene>
    <name evidence="1" type="ORF">JZ751_005724</name>
</gene>
<keyword evidence="2" id="KW-1185">Reference proteome</keyword>
<comment type="caution">
    <text evidence="1">The sequence shown here is derived from an EMBL/GenBank/DDBJ whole genome shotgun (WGS) entry which is preliminary data.</text>
</comment>
<sequence length="76" mass="8970">MEKSRFWPGNEYGSHLVADLMELWRRPPRVVDDSHDLNPPQHVWVQHAVNQVLAFALHGLWWEVVAVLLLNLEHLR</sequence>
<organism evidence="1 2">
    <name type="scientific">Albula glossodonta</name>
    <name type="common">roundjaw bonefish</name>
    <dbReference type="NCBI Taxonomy" id="121402"/>
    <lineage>
        <taxon>Eukaryota</taxon>
        <taxon>Metazoa</taxon>
        <taxon>Chordata</taxon>
        <taxon>Craniata</taxon>
        <taxon>Vertebrata</taxon>
        <taxon>Euteleostomi</taxon>
        <taxon>Actinopterygii</taxon>
        <taxon>Neopterygii</taxon>
        <taxon>Teleostei</taxon>
        <taxon>Albuliformes</taxon>
        <taxon>Albulidae</taxon>
        <taxon>Albula</taxon>
    </lineage>
</organism>
<accession>A0A8T2N3N4</accession>
<dbReference type="AlphaFoldDB" id="A0A8T2N3N4"/>
<reference evidence="1" key="1">
    <citation type="thesis" date="2021" institute="BYU ScholarsArchive" country="Provo, UT, USA">
        <title>Applications of and Algorithms for Genome Assembly and Genomic Analyses with an Emphasis on Marine Teleosts.</title>
        <authorList>
            <person name="Pickett B.D."/>
        </authorList>
    </citation>
    <scope>NUCLEOTIDE SEQUENCE</scope>
    <source>
        <strain evidence="1">HI-2016</strain>
    </source>
</reference>
<protein>
    <submittedName>
        <fullName evidence="1">Uncharacterized protein</fullName>
    </submittedName>
</protein>
<dbReference type="Proteomes" id="UP000824540">
    <property type="component" value="Unassembled WGS sequence"/>
</dbReference>
<proteinExistence type="predicted"/>